<dbReference type="Proteomes" id="UP000427825">
    <property type="component" value="Unassembled WGS sequence"/>
</dbReference>
<reference evidence="5 9" key="1">
    <citation type="submission" date="2015-09" db="EMBL/GenBank/DDBJ databases">
        <authorList>
            <consortium name="Pathogen Informatics"/>
        </authorList>
    </citation>
    <scope>NUCLEOTIDE SEQUENCE [LARGE SCALE GENOMIC DNA]</scope>
    <source>
        <strain evidence="5 9">2789STDY5834880</strain>
    </source>
</reference>
<organism evidence="5 9">
    <name type="scientific">Bacteroides caccae</name>
    <dbReference type="NCBI Taxonomy" id="47678"/>
    <lineage>
        <taxon>Bacteria</taxon>
        <taxon>Pseudomonadati</taxon>
        <taxon>Bacteroidota</taxon>
        <taxon>Bacteroidia</taxon>
        <taxon>Bacteroidales</taxon>
        <taxon>Bacteroidaceae</taxon>
        <taxon>Bacteroides</taxon>
    </lineage>
</organism>
<sequence>MMIELQNVGFAYNNKHTVFSNLNLYIDRGDIVSIVGNSGCGKTTLLNLIAGVLLPSKGEIKKSDKNIAYLMQDVTLLPYRTAWENTFLACELRGIPVDNIQKQAAKEILDLFNIETEALNKFPKELSGGMKQRIGLLQTLLTDASLFLLDEPFNAIDINALNSIKLYIWEYLIKSNKTMIFITHNIDQALLLSDRILIMRSPTELLEIKPAKEYCSLSPDERIDTSEYKKLFFEIVENLKYEK</sequence>
<evidence type="ECO:0000256" key="1">
    <source>
        <dbReference type="ARBA" id="ARBA00022448"/>
    </source>
</evidence>
<dbReference type="RefSeq" id="WP_005681607.1">
    <property type="nucleotide sequence ID" value="NZ_CABMOQ010000011.1"/>
</dbReference>
<name>A0A174MMG8_9BACE</name>
<evidence type="ECO:0000259" key="4">
    <source>
        <dbReference type="PROSITE" id="PS50893"/>
    </source>
</evidence>
<dbReference type="STRING" id="47678.ERS852494_02068"/>
<dbReference type="InterPro" id="IPR003593">
    <property type="entry name" value="AAA+_ATPase"/>
</dbReference>
<dbReference type="Proteomes" id="UP000095657">
    <property type="component" value="Unassembled WGS sequence"/>
</dbReference>
<dbReference type="InterPro" id="IPR017871">
    <property type="entry name" value="ABC_transporter-like_CS"/>
</dbReference>
<evidence type="ECO:0000313" key="10">
    <source>
        <dbReference type="Proteomes" id="UP000284689"/>
    </source>
</evidence>
<evidence type="ECO:0000313" key="7">
    <source>
        <dbReference type="EMBL" id="KAA5497004.1"/>
    </source>
</evidence>
<dbReference type="PROSITE" id="PS00211">
    <property type="entry name" value="ABC_TRANSPORTER_1"/>
    <property type="match status" value="1"/>
</dbReference>
<dbReference type="SMART" id="SM00382">
    <property type="entry name" value="AAA"/>
    <property type="match status" value="1"/>
</dbReference>
<evidence type="ECO:0000313" key="5">
    <source>
        <dbReference type="EMBL" id="CUP35987.1"/>
    </source>
</evidence>
<dbReference type="EMBL" id="QSJD01000007">
    <property type="protein sequence ID" value="RHD50644.1"/>
    <property type="molecule type" value="Genomic_DNA"/>
</dbReference>
<dbReference type="SUPFAM" id="SSF52540">
    <property type="entry name" value="P-loop containing nucleoside triphosphate hydrolases"/>
    <property type="match status" value="1"/>
</dbReference>
<dbReference type="InterPro" id="IPR050166">
    <property type="entry name" value="ABC_transporter_ATP-bind"/>
</dbReference>
<dbReference type="PANTHER" id="PTHR42788:SF2">
    <property type="entry name" value="ABC TRANSPORTER ATP-BINDING PROTEIN"/>
    <property type="match status" value="1"/>
</dbReference>
<feature type="domain" description="ABC transporter" evidence="4">
    <location>
        <begin position="3"/>
        <end position="226"/>
    </location>
</feature>
<dbReference type="EC" id="3.6.3.-" evidence="5"/>
<dbReference type="InterPro" id="IPR027417">
    <property type="entry name" value="P-loop_NTPase"/>
</dbReference>
<accession>A0A174MMG8</accession>
<keyword evidence="1" id="KW-0813">Transport</keyword>
<evidence type="ECO:0000313" key="11">
    <source>
        <dbReference type="Proteomes" id="UP000368418"/>
    </source>
</evidence>
<keyword evidence="5" id="KW-0378">Hydrolase</keyword>
<dbReference type="PANTHER" id="PTHR42788">
    <property type="entry name" value="TAURINE IMPORT ATP-BINDING PROTEIN-RELATED"/>
    <property type="match status" value="1"/>
</dbReference>
<dbReference type="GO" id="GO:0016887">
    <property type="term" value="F:ATP hydrolysis activity"/>
    <property type="evidence" value="ECO:0007669"/>
    <property type="project" value="InterPro"/>
</dbReference>
<proteinExistence type="predicted"/>
<dbReference type="EMBL" id="VVYD01000015">
    <property type="protein sequence ID" value="KAA5497004.1"/>
    <property type="molecule type" value="Genomic_DNA"/>
</dbReference>
<dbReference type="GeneID" id="75115342"/>
<reference evidence="8 10" key="2">
    <citation type="submission" date="2018-08" db="EMBL/GenBank/DDBJ databases">
        <title>A genome reference for cultivated species of the human gut microbiota.</title>
        <authorList>
            <person name="Zou Y."/>
            <person name="Xue W."/>
            <person name="Luo G."/>
        </authorList>
    </citation>
    <scope>NUCLEOTIDE SEQUENCE [LARGE SCALE GENOMIC DNA]</scope>
    <source>
        <strain evidence="8 10">AM31-16AC</strain>
    </source>
</reference>
<gene>
    <name evidence="5" type="primary">cmpC</name>
    <name evidence="8" type="ORF">DW794_06350</name>
    <name evidence="5" type="ORF">ERS852494_02068</name>
    <name evidence="7" type="ORF">F2Y31_15475</name>
    <name evidence="6" type="ORF">F2Y39_08095</name>
</gene>
<dbReference type="EMBL" id="VVYJ01000003">
    <property type="protein sequence ID" value="KAA5478909.1"/>
    <property type="molecule type" value="Genomic_DNA"/>
</dbReference>
<evidence type="ECO:0000313" key="6">
    <source>
        <dbReference type="EMBL" id="KAA5478909.1"/>
    </source>
</evidence>
<keyword evidence="2" id="KW-0547">Nucleotide-binding</keyword>
<protein>
    <submittedName>
        <fullName evidence="6">ABC transporter ATP-binding protein</fullName>
    </submittedName>
    <submittedName>
        <fullName evidence="5">Glycine betaine transport ATP-binding protein</fullName>
        <ecNumber evidence="5">3.6.3.-</ecNumber>
    </submittedName>
</protein>
<dbReference type="EMBL" id="CZAI01000004">
    <property type="protein sequence ID" value="CUP35987.1"/>
    <property type="molecule type" value="Genomic_DNA"/>
</dbReference>
<dbReference type="AlphaFoldDB" id="A0A174MMG8"/>
<reference evidence="11 12" key="3">
    <citation type="journal article" date="2019" name="Nat. Med.">
        <title>A library of human gut bacterial isolates paired with longitudinal multiomics data enables mechanistic microbiome research.</title>
        <authorList>
            <person name="Poyet M."/>
            <person name="Groussin M."/>
            <person name="Gibbons S.M."/>
            <person name="Avila-Pacheco J."/>
            <person name="Jiang X."/>
            <person name="Kearney S.M."/>
            <person name="Perrotta A.R."/>
            <person name="Berdy B."/>
            <person name="Zhao S."/>
            <person name="Lieberman T.D."/>
            <person name="Swanson P.K."/>
            <person name="Smith M."/>
            <person name="Roesemann S."/>
            <person name="Alexander J.E."/>
            <person name="Rich S.A."/>
            <person name="Livny J."/>
            <person name="Vlamakis H."/>
            <person name="Clish C."/>
            <person name="Bullock K."/>
            <person name="Deik A."/>
            <person name="Scott J."/>
            <person name="Pierce K.A."/>
            <person name="Xavier R.J."/>
            <person name="Alm E.J."/>
        </authorList>
    </citation>
    <scope>NUCLEOTIDE SEQUENCE [LARGE SCALE GENOMIC DNA]</scope>
    <source>
        <strain evidence="7 11">BIOML-A19</strain>
        <strain evidence="6 12">BIOML-A25</strain>
    </source>
</reference>
<evidence type="ECO:0000313" key="12">
    <source>
        <dbReference type="Proteomes" id="UP000427825"/>
    </source>
</evidence>
<evidence type="ECO:0000313" key="8">
    <source>
        <dbReference type="EMBL" id="RHD50644.1"/>
    </source>
</evidence>
<dbReference type="Proteomes" id="UP000284689">
    <property type="component" value="Unassembled WGS sequence"/>
</dbReference>
<evidence type="ECO:0000256" key="3">
    <source>
        <dbReference type="ARBA" id="ARBA00022840"/>
    </source>
</evidence>
<dbReference type="GO" id="GO:0005524">
    <property type="term" value="F:ATP binding"/>
    <property type="evidence" value="ECO:0007669"/>
    <property type="project" value="UniProtKB-KW"/>
</dbReference>
<dbReference type="Gene3D" id="3.40.50.300">
    <property type="entry name" value="P-loop containing nucleotide triphosphate hydrolases"/>
    <property type="match status" value="1"/>
</dbReference>
<evidence type="ECO:0000313" key="9">
    <source>
        <dbReference type="Proteomes" id="UP000095657"/>
    </source>
</evidence>
<evidence type="ECO:0000256" key="2">
    <source>
        <dbReference type="ARBA" id="ARBA00022741"/>
    </source>
</evidence>
<dbReference type="Pfam" id="PF00005">
    <property type="entry name" value="ABC_tran"/>
    <property type="match status" value="1"/>
</dbReference>
<dbReference type="InterPro" id="IPR003439">
    <property type="entry name" value="ABC_transporter-like_ATP-bd"/>
</dbReference>
<dbReference type="PROSITE" id="PS50893">
    <property type="entry name" value="ABC_TRANSPORTER_2"/>
    <property type="match status" value="1"/>
</dbReference>
<keyword evidence="3 5" id="KW-0067">ATP-binding</keyword>
<dbReference type="Proteomes" id="UP000368418">
    <property type="component" value="Unassembled WGS sequence"/>
</dbReference>